<gene>
    <name evidence="5" type="primary">COQ3</name>
    <name evidence="7" type="ORF">INT45_006275</name>
</gene>
<dbReference type="InterPro" id="IPR013216">
    <property type="entry name" value="Methyltransf_11"/>
</dbReference>
<dbReference type="Gene3D" id="3.40.50.150">
    <property type="entry name" value="Vaccinia Virus protein VP39"/>
    <property type="match status" value="1"/>
</dbReference>
<dbReference type="InterPro" id="IPR010233">
    <property type="entry name" value="UbiG_MeTrfase"/>
</dbReference>
<comment type="function">
    <text evidence="5">O-methyltransferase required for two non-consecutive steps during ubiquinone biosynthesis. Catalyzes the 2 O-methylation of 3,4-dihydroxy-5-(all-trans-polyprenyl)benzoic acid into 4-hydroxy-3-methoxy-5-(all-trans-polyprenyl)benzoic acid. Also catalyzes the last step of ubiquinone biosynthesis by mediating methylation of 3-demethylubiquinone into ubiquinone. Also able to mediate the methylation of 3-demethylubiquinol into ubiquinol.</text>
</comment>
<dbReference type="Proteomes" id="UP000646827">
    <property type="component" value="Unassembled WGS sequence"/>
</dbReference>
<dbReference type="GO" id="GO:0031314">
    <property type="term" value="C:extrinsic component of mitochondrial inner membrane"/>
    <property type="evidence" value="ECO:0007669"/>
    <property type="project" value="UniProtKB-UniRule"/>
</dbReference>
<keyword evidence="5" id="KW-0472">Membrane</keyword>
<dbReference type="GO" id="GO:0010420">
    <property type="term" value="F:polyprenyldihydroxybenzoate methyltransferase activity"/>
    <property type="evidence" value="ECO:0007669"/>
    <property type="project" value="UniProtKB-UniRule"/>
</dbReference>
<proteinExistence type="inferred from homology"/>
<feature type="binding site" evidence="5">
    <location>
        <position position="83"/>
    </location>
    <ligand>
        <name>S-adenosyl-L-methionine</name>
        <dbReference type="ChEBI" id="CHEBI:59789"/>
    </ligand>
</feature>
<keyword evidence="5" id="KW-0999">Mitochondrion inner membrane</keyword>
<dbReference type="PANTHER" id="PTHR43464:SF19">
    <property type="entry name" value="UBIQUINONE BIOSYNTHESIS O-METHYLTRANSFERASE, MITOCHONDRIAL"/>
    <property type="match status" value="1"/>
</dbReference>
<evidence type="ECO:0000259" key="6">
    <source>
        <dbReference type="Pfam" id="PF08241"/>
    </source>
</evidence>
<comment type="subunit">
    <text evidence="5">Component of a multi-subunit COQ enzyme complex, composed of at least COQ3, COQ4, COQ5, COQ6, COQ7 and COQ9.</text>
</comment>
<evidence type="ECO:0000313" key="7">
    <source>
        <dbReference type="EMBL" id="KAG2219832.1"/>
    </source>
</evidence>
<evidence type="ECO:0000256" key="1">
    <source>
        <dbReference type="ARBA" id="ARBA00022603"/>
    </source>
</evidence>
<comment type="catalytic activity">
    <reaction evidence="5">
        <text>a 3,4-dihydroxy-5-(all-trans-polyprenyl)benzoate + S-adenosyl-L-methionine = a 4-hydroxy-3-methoxy-5-(all-trans-polyprenyl)benzoate + S-adenosyl-L-homocysteine + H(+)</text>
        <dbReference type="Rhea" id="RHEA:44452"/>
        <dbReference type="Rhea" id="RHEA-COMP:10930"/>
        <dbReference type="Rhea" id="RHEA-COMP:10931"/>
        <dbReference type="ChEBI" id="CHEBI:15378"/>
        <dbReference type="ChEBI" id="CHEBI:57856"/>
        <dbReference type="ChEBI" id="CHEBI:59789"/>
        <dbReference type="ChEBI" id="CHEBI:64694"/>
        <dbReference type="ChEBI" id="CHEBI:84443"/>
        <dbReference type="EC" id="2.1.1.114"/>
    </reaction>
</comment>
<dbReference type="HAMAP" id="MF_00472">
    <property type="entry name" value="UbiG"/>
    <property type="match status" value="1"/>
</dbReference>
<comment type="caution">
    <text evidence="7">The sequence shown here is derived from an EMBL/GenBank/DDBJ whole genome shotgun (WGS) entry which is preliminary data.</text>
</comment>
<dbReference type="EC" id="2.1.1.-" evidence="5"/>
<evidence type="ECO:0000313" key="8">
    <source>
        <dbReference type="Proteomes" id="UP000646827"/>
    </source>
</evidence>
<evidence type="ECO:0000256" key="3">
    <source>
        <dbReference type="ARBA" id="ARBA00022688"/>
    </source>
</evidence>
<protein>
    <recommendedName>
        <fullName evidence="5">Ubiquinone biosynthesis O-methyltransferase, mitochondrial</fullName>
    </recommendedName>
    <alternativeName>
        <fullName evidence="5">3-demethylubiquinol 3-O-methyltransferase</fullName>
        <ecNumber evidence="5">2.1.1.64</ecNumber>
    </alternativeName>
    <alternativeName>
        <fullName evidence="5">3-demethylubiquinone 3-O-methyltransferase</fullName>
        <ecNumber evidence="5">2.1.1.-</ecNumber>
    </alternativeName>
    <alternativeName>
        <fullName evidence="5">Polyprenyldihydroxybenzoate methyltransferase</fullName>
        <ecNumber evidence="5">2.1.1.114</ecNumber>
    </alternativeName>
</protein>
<reference evidence="7 8" key="1">
    <citation type="submission" date="2020-12" db="EMBL/GenBank/DDBJ databases">
        <title>Metabolic potential, ecology and presence of endohyphal bacteria is reflected in genomic diversity of Mucoromycotina.</title>
        <authorList>
            <person name="Muszewska A."/>
            <person name="Okrasinska A."/>
            <person name="Steczkiewicz K."/>
            <person name="Drgas O."/>
            <person name="Orlowska M."/>
            <person name="Perlinska-Lenart U."/>
            <person name="Aleksandrzak-Piekarczyk T."/>
            <person name="Szatraj K."/>
            <person name="Zielenkiewicz U."/>
            <person name="Pilsyk S."/>
            <person name="Malc E."/>
            <person name="Mieczkowski P."/>
            <person name="Kruszewska J.S."/>
            <person name="Biernat P."/>
            <person name="Pawlowska J."/>
        </authorList>
    </citation>
    <scope>NUCLEOTIDE SEQUENCE [LARGE SCALE GENOMIC DNA]</scope>
    <source>
        <strain evidence="7 8">CBS 142.35</strain>
    </source>
</reference>
<dbReference type="EC" id="2.1.1.64" evidence="5"/>
<comment type="cofactor">
    <cofactor evidence="5">
        <name>Mg(2+)</name>
        <dbReference type="ChEBI" id="CHEBI:18420"/>
    </cofactor>
</comment>
<comment type="subcellular location">
    <subcellularLocation>
        <location evidence="5">Mitochondrion inner membrane</location>
        <topology evidence="5">Peripheral membrane protein</topology>
        <orientation evidence="5">Matrix side</orientation>
    </subcellularLocation>
</comment>
<keyword evidence="5" id="KW-0460">Magnesium</keyword>
<feature type="binding site" evidence="5">
    <location>
        <position position="154"/>
    </location>
    <ligand>
        <name>Mg(2+)</name>
        <dbReference type="ChEBI" id="CHEBI:18420"/>
    </ligand>
</feature>
<dbReference type="SUPFAM" id="SSF53335">
    <property type="entry name" value="S-adenosyl-L-methionine-dependent methyltransferases"/>
    <property type="match status" value="1"/>
</dbReference>
<keyword evidence="5" id="KW-0496">Mitochondrion</keyword>
<accession>A0A8H7VI76</accession>
<evidence type="ECO:0000256" key="5">
    <source>
        <dbReference type="HAMAP-Rule" id="MF_03190"/>
    </source>
</evidence>
<keyword evidence="8" id="KW-1185">Reference proteome</keyword>
<comment type="catalytic activity">
    <reaction evidence="5">
        <text>a 3-demethylubiquinol + S-adenosyl-L-methionine = a ubiquinol + S-adenosyl-L-homocysteine + H(+)</text>
        <dbReference type="Rhea" id="RHEA:44380"/>
        <dbReference type="Rhea" id="RHEA-COMP:9566"/>
        <dbReference type="Rhea" id="RHEA-COMP:10914"/>
        <dbReference type="ChEBI" id="CHEBI:15378"/>
        <dbReference type="ChEBI" id="CHEBI:17976"/>
        <dbReference type="ChEBI" id="CHEBI:57856"/>
        <dbReference type="ChEBI" id="CHEBI:59789"/>
        <dbReference type="ChEBI" id="CHEBI:84422"/>
        <dbReference type="EC" id="2.1.1.64"/>
    </reaction>
</comment>
<keyword evidence="4 5" id="KW-0949">S-adenosyl-L-methionine</keyword>
<dbReference type="GO" id="GO:0032259">
    <property type="term" value="P:methylation"/>
    <property type="evidence" value="ECO:0007669"/>
    <property type="project" value="UniProtKB-KW"/>
</dbReference>
<keyword evidence="1 5" id="KW-0489">Methyltransferase</keyword>
<dbReference type="InterPro" id="IPR029063">
    <property type="entry name" value="SAM-dependent_MTases_sf"/>
</dbReference>
<dbReference type="NCBIfam" id="TIGR01983">
    <property type="entry name" value="UbiG"/>
    <property type="match status" value="1"/>
</dbReference>
<dbReference type="GO" id="GO:0061542">
    <property type="term" value="F:3-demethylubiquinol 3-O-methyltransferase activity"/>
    <property type="evidence" value="ECO:0007669"/>
    <property type="project" value="UniProtKB-UniRule"/>
</dbReference>
<feature type="binding site" evidence="5">
    <location>
        <position position="157"/>
    </location>
    <ligand>
        <name>Mg(2+)</name>
        <dbReference type="ChEBI" id="CHEBI:18420"/>
    </ligand>
</feature>
<dbReference type="CDD" id="cd02440">
    <property type="entry name" value="AdoMet_MTases"/>
    <property type="match status" value="1"/>
</dbReference>
<dbReference type="AlphaFoldDB" id="A0A8H7VI76"/>
<evidence type="ECO:0000256" key="4">
    <source>
        <dbReference type="ARBA" id="ARBA00022691"/>
    </source>
</evidence>
<dbReference type="OrthoDB" id="3265906at2759"/>
<feature type="binding site" evidence="5">
    <location>
        <position position="153"/>
    </location>
    <ligand>
        <name>S-adenosyl-L-methionine</name>
        <dbReference type="ChEBI" id="CHEBI:59789"/>
    </ligand>
</feature>
<sequence length="287" mass="32322">MWRTRLCQHIGQRRRHFSTIDANEVKKFSAKSAEWWDPDGEFGMLQLMNPARVSYVRDQLVNETNIATATSKPFKTLKMLDIGCGGGLLSESLTRLGGRVLGADASADNIKMAQIHKKQDPQLWRGPGQLEYKHTTAEDLLASKESFDVVLAMEIIEHVNNPLQFLQTCGELVRPGGTLFLSTMSRTFVSYMLTVALAEDMLRLVHQGTHDWTKYITSKELISAIESMGQDWSVQDVRGIFWDPVCRQWRVAQEKGLVGAGGLESLEVNYFLTARKNDTKKDDVDGI</sequence>
<feature type="domain" description="Methyltransferase type 11" evidence="6">
    <location>
        <begin position="80"/>
        <end position="181"/>
    </location>
</feature>
<comment type="pathway">
    <text evidence="5">Cofactor biosynthesis; ubiquinone biosynthesis.</text>
</comment>
<feature type="binding site" evidence="5">
    <location>
        <position position="104"/>
    </location>
    <ligand>
        <name>S-adenosyl-L-methionine</name>
        <dbReference type="ChEBI" id="CHEBI:59789"/>
    </ligand>
</feature>
<comment type="catalytic activity">
    <reaction evidence="5">
        <text>a 3-demethylubiquinone + S-adenosyl-L-methionine = a ubiquinone + S-adenosyl-L-homocysteine</text>
        <dbReference type="Rhea" id="RHEA:81215"/>
        <dbReference type="Rhea" id="RHEA-COMP:9565"/>
        <dbReference type="Rhea" id="RHEA-COMP:19654"/>
        <dbReference type="ChEBI" id="CHEBI:16389"/>
        <dbReference type="ChEBI" id="CHEBI:57856"/>
        <dbReference type="ChEBI" id="CHEBI:59789"/>
        <dbReference type="ChEBI" id="CHEBI:231825"/>
    </reaction>
</comment>
<dbReference type="EC" id="2.1.1.114" evidence="5"/>
<organism evidence="7 8">
    <name type="scientific">Circinella minor</name>
    <dbReference type="NCBI Taxonomy" id="1195481"/>
    <lineage>
        <taxon>Eukaryota</taxon>
        <taxon>Fungi</taxon>
        <taxon>Fungi incertae sedis</taxon>
        <taxon>Mucoromycota</taxon>
        <taxon>Mucoromycotina</taxon>
        <taxon>Mucoromycetes</taxon>
        <taxon>Mucorales</taxon>
        <taxon>Lichtheimiaceae</taxon>
        <taxon>Circinella</taxon>
    </lineage>
</organism>
<name>A0A8H7VI76_9FUNG</name>
<feature type="binding site" evidence="5">
    <location>
        <position position="158"/>
    </location>
    <ligand>
        <name>Mg(2+)</name>
        <dbReference type="ChEBI" id="CHEBI:18420"/>
    </ligand>
</feature>
<keyword evidence="5" id="KW-0479">Metal-binding</keyword>
<dbReference type="EMBL" id="JAEPRB010000162">
    <property type="protein sequence ID" value="KAG2219832.1"/>
    <property type="molecule type" value="Genomic_DNA"/>
</dbReference>
<keyword evidence="3 5" id="KW-0831">Ubiquinone biosynthesis</keyword>
<dbReference type="PANTHER" id="PTHR43464">
    <property type="entry name" value="METHYLTRANSFERASE"/>
    <property type="match status" value="1"/>
</dbReference>
<dbReference type="GO" id="GO:0046872">
    <property type="term" value="F:metal ion binding"/>
    <property type="evidence" value="ECO:0007669"/>
    <property type="project" value="UniProtKB-KW"/>
</dbReference>
<feature type="binding site" evidence="5">
    <location>
        <position position="52"/>
    </location>
    <ligand>
        <name>S-adenosyl-L-methionine</name>
        <dbReference type="ChEBI" id="CHEBI:59789"/>
    </ligand>
</feature>
<dbReference type="Pfam" id="PF08241">
    <property type="entry name" value="Methyltransf_11"/>
    <property type="match status" value="1"/>
</dbReference>
<dbReference type="UniPathway" id="UPA00232"/>
<comment type="similarity">
    <text evidence="5">Belongs to the class I-like SAM-binding methyltransferase superfamily. UbiG/COQ3 family.</text>
</comment>
<evidence type="ECO:0000256" key="2">
    <source>
        <dbReference type="ARBA" id="ARBA00022679"/>
    </source>
</evidence>
<keyword evidence="2 5" id="KW-0808">Transferase</keyword>